<keyword evidence="4" id="KW-0221">Differentiation</keyword>
<evidence type="ECO:0000256" key="9">
    <source>
        <dbReference type="ARBA" id="ARBA00058553"/>
    </source>
</evidence>
<evidence type="ECO:0000256" key="7">
    <source>
        <dbReference type="ARBA" id="ARBA00023163"/>
    </source>
</evidence>
<dbReference type="InterPro" id="IPR003349">
    <property type="entry name" value="JmjN"/>
</dbReference>
<keyword evidence="5" id="KW-0156">Chromatin regulator</keyword>
<gene>
    <name evidence="17" type="primary">jarid2b</name>
</gene>
<evidence type="ECO:0000256" key="3">
    <source>
        <dbReference type="ARBA" id="ARBA00022491"/>
    </source>
</evidence>
<dbReference type="PANTHER" id="PTHR10694:SF113">
    <property type="entry name" value="PROTEIN JUMONJI"/>
    <property type="match status" value="1"/>
</dbReference>
<keyword evidence="7" id="KW-0804">Transcription</keyword>
<feature type="compositionally biased region" description="Polar residues" evidence="12">
    <location>
        <begin position="61"/>
        <end position="72"/>
    </location>
</feature>
<evidence type="ECO:0000256" key="5">
    <source>
        <dbReference type="ARBA" id="ARBA00022853"/>
    </source>
</evidence>
<dbReference type="InterPro" id="IPR004198">
    <property type="entry name" value="Znf_C5HC2"/>
</dbReference>
<accession>A0A6J2QMI3</accession>
<dbReference type="SMART" id="SM00501">
    <property type="entry name" value="BRIGHT"/>
    <property type="match status" value="1"/>
</dbReference>
<dbReference type="GO" id="GO:0005654">
    <property type="term" value="C:nucleoplasm"/>
    <property type="evidence" value="ECO:0007669"/>
    <property type="project" value="UniProtKB-ARBA"/>
</dbReference>
<evidence type="ECO:0000313" key="17">
    <source>
        <dbReference type="RefSeq" id="XP_029298507.1"/>
    </source>
</evidence>
<evidence type="ECO:0000256" key="6">
    <source>
        <dbReference type="ARBA" id="ARBA00023015"/>
    </source>
</evidence>
<dbReference type="InterPro" id="IPR001606">
    <property type="entry name" value="ARID_dom"/>
</dbReference>
<dbReference type="GO" id="GO:0030154">
    <property type="term" value="P:cell differentiation"/>
    <property type="evidence" value="ECO:0007669"/>
    <property type="project" value="UniProtKB-KW"/>
</dbReference>
<dbReference type="GO" id="GO:0000785">
    <property type="term" value="C:chromatin"/>
    <property type="evidence" value="ECO:0007669"/>
    <property type="project" value="TreeGrafter"/>
</dbReference>
<evidence type="ECO:0000259" key="14">
    <source>
        <dbReference type="PROSITE" id="PS51183"/>
    </source>
</evidence>
<dbReference type="SUPFAM" id="SSF46774">
    <property type="entry name" value="ARID-like"/>
    <property type="match status" value="1"/>
</dbReference>
<feature type="region of interest" description="Disordered" evidence="12">
    <location>
        <begin position="1"/>
        <end position="32"/>
    </location>
</feature>
<feature type="compositionally biased region" description="Polar residues" evidence="12">
    <location>
        <begin position="112"/>
        <end position="122"/>
    </location>
</feature>
<dbReference type="CTD" id="558456"/>
<dbReference type="SUPFAM" id="SSF51197">
    <property type="entry name" value="Clavaminate synthase-like"/>
    <property type="match status" value="1"/>
</dbReference>
<dbReference type="Gene3D" id="2.60.120.650">
    <property type="entry name" value="Cupin"/>
    <property type="match status" value="1"/>
</dbReference>
<dbReference type="Pfam" id="PF02373">
    <property type="entry name" value="JmjC"/>
    <property type="match status" value="1"/>
</dbReference>
<comment type="function">
    <text evidence="9">Regulator of histone methyltransferase complexes that plays an essential role in embryonic development, including heart and liver development, neural tube fusion process and hematopoiesis. Acts as an accessory subunit for the core PRC2 (Polycomb repressive complex 2) complex, which mediates histone H3K27 (H3K27me3) trimethylation on chromatin. Binds DNA and mediates the recruitment of the PRC2 complex to target genes in embryonic stem cells, thereby playing a key role in stem cell differentiation and normal embryonic development. In cardiac cells, it is required to repress expression of cyclin-D1 (CCND1) by activating methylation of 'Lys-9' of histone H3 (H3K9me) by the GLP1/EHMT1 and G9a/EHMT2 histone methyltransferases. Also acts as a transcriptional repressor of ANF via its interaction with GATA4 and NKX2-5. Participates in the negative regulation of cell proliferation signaling. Does not have histone demethylase activity.</text>
</comment>
<evidence type="ECO:0000256" key="8">
    <source>
        <dbReference type="ARBA" id="ARBA00023242"/>
    </source>
</evidence>
<reference evidence="17" key="1">
    <citation type="submission" date="2025-08" db="UniProtKB">
        <authorList>
            <consortium name="RefSeq"/>
        </authorList>
    </citation>
    <scope>IDENTIFICATION</scope>
</reference>
<dbReference type="InterPro" id="IPR036431">
    <property type="entry name" value="ARID_dom_sf"/>
</dbReference>
<evidence type="ECO:0000256" key="11">
    <source>
        <dbReference type="ARBA" id="ARBA00080607"/>
    </source>
</evidence>
<organism evidence="16 17">
    <name type="scientific">Cottoperca gobio</name>
    <name type="common">Frogmouth</name>
    <name type="synonym">Aphritis gobio</name>
    <dbReference type="NCBI Taxonomy" id="56716"/>
    <lineage>
        <taxon>Eukaryota</taxon>
        <taxon>Metazoa</taxon>
        <taxon>Chordata</taxon>
        <taxon>Craniata</taxon>
        <taxon>Vertebrata</taxon>
        <taxon>Euteleostomi</taxon>
        <taxon>Actinopterygii</taxon>
        <taxon>Neopterygii</taxon>
        <taxon>Teleostei</taxon>
        <taxon>Neoteleostei</taxon>
        <taxon>Acanthomorphata</taxon>
        <taxon>Eupercaria</taxon>
        <taxon>Perciformes</taxon>
        <taxon>Notothenioidei</taxon>
        <taxon>Bovichtidae</taxon>
        <taxon>Cottoperca</taxon>
    </lineage>
</organism>
<dbReference type="GO" id="GO:0010468">
    <property type="term" value="P:regulation of gene expression"/>
    <property type="evidence" value="ECO:0007669"/>
    <property type="project" value="TreeGrafter"/>
</dbReference>
<protein>
    <recommendedName>
        <fullName evidence="10">Protein Jumonji</fullName>
    </recommendedName>
    <alternativeName>
        <fullName evidence="11">Jumonji/ARID domain-containing protein 2</fullName>
    </alternativeName>
</protein>
<evidence type="ECO:0000256" key="4">
    <source>
        <dbReference type="ARBA" id="ARBA00022782"/>
    </source>
</evidence>
<dbReference type="InterPro" id="IPR003347">
    <property type="entry name" value="JmjC_dom"/>
</dbReference>
<dbReference type="SMART" id="SM01014">
    <property type="entry name" value="ARID"/>
    <property type="match status" value="1"/>
</dbReference>
<name>A0A6J2QMI3_COTGO</name>
<proteinExistence type="predicted"/>
<dbReference type="PROSITE" id="PS51183">
    <property type="entry name" value="JMJN"/>
    <property type="match status" value="1"/>
</dbReference>
<feature type="compositionally biased region" description="Low complexity" evidence="12">
    <location>
        <begin position="613"/>
        <end position="641"/>
    </location>
</feature>
<dbReference type="RefSeq" id="XP_029298507.1">
    <property type="nucleotide sequence ID" value="XM_029442647.1"/>
</dbReference>
<feature type="region of interest" description="Disordered" evidence="12">
    <location>
        <begin position="512"/>
        <end position="708"/>
    </location>
</feature>
<feature type="compositionally biased region" description="Basic and acidic residues" evidence="12">
    <location>
        <begin position="960"/>
        <end position="973"/>
    </location>
</feature>
<dbReference type="Gene3D" id="1.10.150.60">
    <property type="entry name" value="ARID DNA-binding domain"/>
    <property type="match status" value="1"/>
</dbReference>
<dbReference type="KEGG" id="cgob:115015395"/>
<feature type="compositionally biased region" description="Low complexity" evidence="12">
    <location>
        <begin position="393"/>
        <end position="415"/>
    </location>
</feature>
<feature type="region of interest" description="Disordered" evidence="12">
    <location>
        <begin position="960"/>
        <end position="985"/>
    </location>
</feature>
<feature type="compositionally biased region" description="Basic and acidic residues" evidence="12">
    <location>
        <begin position="291"/>
        <end position="306"/>
    </location>
</feature>
<feature type="compositionally biased region" description="Acidic residues" evidence="12">
    <location>
        <begin position="193"/>
        <end position="207"/>
    </location>
</feature>
<dbReference type="OrthoDB" id="8951118at2759"/>
<feature type="compositionally biased region" description="Polar residues" evidence="12">
    <location>
        <begin position="307"/>
        <end position="319"/>
    </location>
</feature>
<feature type="compositionally biased region" description="Pro residues" evidence="12">
    <location>
        <begin position="563"/>
        <end position="586"/>
    </location>
</feature>
<feature type="domain" description="JmjN" evidence="14">
    <location>
        <begin position="719"/>
        <end position="760"/>
    </location>
</feature>
<feature type="compositionally biased region" description="Polar residues" evidence="12">
    <location>
        <begin position="530"/>
        <end position="540"/>
    </location>
</feature>
<dbReference type="PANTHER" id="PTHR10694">
    <property type="entry name" value="LYSINE-SPECIFIC DEMETHYLASE"/>
    <property type="match status" value="1"/>
</dbReference>
<keyword evidence="2" id="KW-0217">Developmental protein</keyword>
<keyword evidence="3" id="KW-0678">Repressor</keyword>
<feature type="compositionally biased region" description="Basic and acidic residues" evidence="12">
    <location>
        <begin position="90"/>
        <end position="100"/>
    </location>
</feature>
<keyword evidence="6" id="KW-0805">Transcription regulation</keyword>
<feature type="compositionally biased region" description="Basic and acidic residues" evidence="12">
    <location>
        <begin position="678"/>
        <end position="708"/>
    </location>
</feature>
<dbReference type="SMART" id="SM00558">
    <property type="entry name" value="JmjC"/>
    <property type="match status" value="1"/>
</dbReference>
<dbReference type="Pfam" id="PF02375">
    <property type="entry name" value="JmjN"/>
    <property type="match status" value="1"/>
</dbReference>
<evidence type="ECO:0000259" key="13">
    <source>
        <dbReference type="PROSITE" id="PS51011"/>
    </source>
</evidence>
<dbReference type="CDD" id="cd16870">
    <property type="entry name" value="ARID_JARD2"/>
    <property type="match status" value="1"/>
</dbReference>
<dbReference type="GO" id="GO:0048731">
    <property type="term" value="P:system development"/>
    <property type="evidence" value="ECO:0007669"/>
    <property type="project" value="UniProtKB-ARBA"/>
</dbReference>
<feature type="compositionally biased region" description="Pro residues" evidence="12">
    <location>
        <begin position="276"/>
        <end position="290"/>
    </location>
</feature>
<keyword evidence="8" id="KW-0539">Nucleus</keyword>
<feature type="compositionally biased region" description="Low complexity" evidence="12">
    <location>
        <begin position="222"/>
        <end position="234"/>
    </location>
</feature>
<evidence type="ECO:0000256" key="12">
    <source>
        <dbReference type="SAM" id="MobiDB-lite"/>
    </source>
</evidence>
<dbReference type="Pfam" id="PF02928">
    <property type="entry name" value="zf-C5HC2"/>
    <property type="match status" value="1"/>
</dbReference>
<evidence type="ECO:0000256" key="1">
    <source>
        <dbReference type="ARBA" id="ARBA00004123"/>
    </source>
</evidence>
<evidence type="ECO:0000256" key="10">
    <source>
        <dbReference type="ARBA" id="ARBA00070290"/>
    </source>
</evidence>
<dbReference type="SMART" id="SM00545">
    <property type="entry name" value="JmjN"/>
    <property type="match status" value="1"/>
</dbReference>
<evidence type="ECO:0000259" key="15">
    <source>
        <dbReference type="PROSITE" id="PS51184"/>
    </source>
</evidence>
<evidence type="ECO:0000256" key="2">
    <source>
        <dbReference type="ARBA" id="ARBA00022473"/>
    </source>
</evidence>
<dbReference type="Pfam" id="PF01388">
    <property type="entry name" value="ARID"/>
    <property type="match status" value="1"/>
</dbReference>
<dbReference type="FunFam" id="2.60.120.650:FF:000007">
    <property type="entry name" value="Jumonji, AT rich interactive domain 2"/>
    <property type="match status" value="1"/>
</dbReference>
<dbReference type="FunFam" id="1.10.150.60:FF:000005">
    <property type="entry name" value="Jumonji, AT-rich interactive domain 2a"/>
    <property type="match status" value="1"/>
</dbReference>
<feature type="region of interest" description="Disordered" evidence="12">
    <location>
        <begin position="52"/>
        <end position="126"/>
    </location>
</feature>
<dbReference type="PROSITE" id="PS51011">
    <property type="entry name" value="ARID"/>
    <property type="match status" value="1"/>
</dbReference>
<feature type="domain" description="JmjC" evidence="15">
    <location>
        <begin position="1060"/>
        <end position="1224"/>
    </location>
</feature>
<dbReference type="FunCoup" id="A0A6J2QMI3">
    <property type="interactions" value="1009"/>
</dbReference>
<dbReference type="InParanoid" id="A0A6J2QMI3"/>
<comment type="subcellular location">
    <subcellularLocation>
        <location evidence="1">Nucleus</location>
    </subcellularLocation>
</comment>
<feature type="compositionally biased region" description="Low complexity" evidence="12">
    <location>
        <begin position="651"/>
        <end position="667"/>
    </location>
</feature>
<feature type="domain" description="ARID" evidence="13">
    <location>
        <begin position="783"/>
        <end position="875"/>
    </location>
</feature>
<evidence type="ECO:0000313" key="16">
    <source>
        <dbReference type="Proteomes" id="UP000504630"/>
    </source>
</evidence>
<dbReference type="GeneID" id="115015395"/>
<keyword evidence="16" id="KW-1185">Reference proteome</keyword>
<feature type="region of interest" description="Disordered" evidence="12">
    <location>
        <begin position="184"/>
        <end position="439"/>
    </location>
</feature>
<dbReference type="GO" id="GO:0006338">
    <property type="term" value="P:chromatin remodeling"/>
    <property type="evidence" value="ECO:0007669"/>
    <property type="project" value="TreeGrafter"/>
</dbReference>
<dbReference type="Proteomes" id="UP000504630">
    <property type="component" value="Chromosome 11"/>
</dbReference>
<sequence>MNLEQIEEDFAVHKTRRKPFRQDDSDGIPWSEERVMRKVLYLSLKEFRSAQKRQLDGDGNPDSNANGQLNGSGSKGSHKEDGSLRSQGHGSREYSEEGPAKKRPRLQAQRKFAQSQPNSPITTPVKVADPASLNTAVATVPSTSLSSLSASALSLSIQDLSRRKPKTEDFLTFLCLRGSSALPSNMAYFGSSQEEEDLEEDDEEEVDEVRNGGGIHSHVGGSNSQASASSSCHSTPRKGKLPARQPLNGHVFNSHGKSGTRESPRPKAGTYGRDAPAPPLPPPPPPPPPLLRERSERAEAREHTREQQALASSKSSANGLPSRRAAEELRKQVFKVNGLTRGGSAQAVSGAKKNRDFRLPSKTVKKYTATVSKGHVTYTKAKQKELGKKTKLSSSNKHNSAASAPSSANNHNQHSQPAASNGLANSGKAAAPAHHSNAKTRKQVLLSNGLHNVAAGARFNGRLNGQRHNTLAKEDGQRQCQQVECPGREGLRNSKRRLEVVLNSVGTGVVEQKAKTTGTEAKKAKLQPTPLETRSSSKKAANQEKAATPVSNGHESDTAPSPKQTPPVSPRPPPTPPPQQTPPPSTPAANAEPVNQRPKRASAGKLMLIRQAQQQQNRSHGRSSSSSSPSSGQNQPQNPSRASTTSDPQQTSLSSSNTSSLLASTNNPGQLKPAAFRPADRDKEWEREKEMARQKEREQEKEWERQRSKPDGWAVLGEAPVFRPVPREFQDPLVYLDAVREQAEVAGMCRVVPPSDWRPECKLSEEMRFVTQVQRVHMLGRRWGPNVQRLACIRKHLKSQGITMDEPPVIGGCEVDLSRFFQLINDMGGMQQVMDLKKWTKLADLLRIPKSAQDRLAKLQEAYLQYILSYDSLGAEERLRLQTEVLQEKKNLESRRGPLEGLSDSSAPSALVLPRYEPKNGLVGGIVGGATGNHRTNGVFHHLKELEAQVKAGRRRLFAQEKRGKEDRQHGEEQPDEEDRGVLGDQHKCINKGKSVSLTNFFRIARNTMTMCFNKEPGAAEVEEEYWRIVEQRDSHAAVHCGKVDTSTHGSGFPTGKSEPFSKHGWNLTVLPNNPGSILRHLGAVPGVTIPWLNIGMVFSTSCWSRDQNRLPYIDYLHTGADCIWYSVPAEEKAKLDKVVHTLLQANGTPGLEMLEKNIMISPEVLCREGIKVYRTVQRSGQFVVCYPGAFVSKVCCGYSVSETVHFATPHWMNLGYQAAKDLKCRRIAKPFSMEKLLYQIAAAESKRDNGLLLTTISALLKDLRNLEMRQRQELYKAGLLSSARYGTHDGSLGPGEGRKKPRGKWLALESSERRCQICQHLCYLSMVVQETENVVFCLECALRYVEKHKSCRGLKMMYRYDEEQINSLVNQVCGRAMLKNGGGGGVVVSAVGGDPCHGLSPVKASPAKRGPRKRATVEVSLARLSSTHIPKAAAVS</sequence>
<dbReference type="GO" id="GO:0003677">
    <property type="term" value="F:DNA binding"/>
    <property type="evidence" value="ECO:0007669"/>
    <property type="project" value="InterPro"/>
</dbReference>
<dbReference type="PROSITE" id="PS51184">
    <property type="entry name" value="JMJC"/>
    <property type="match status" value="1"/>
</dbReference>